<feature type="region of interest" description="Disordered" evidence="1">
    <location>
        <begin position="79"/>
        <end position="108"/>
    </location>
</feature>
<dbReference type="Proteomes" id="UP000800036">
    <property type="component" value="Unassembled WGS sequence"/>
</dbReference>
<dbReference type="EMBL" id="ML976658">
    <property type="protein sequence ID" value="KAF1979425.1"/>
    <property type="molecule type" value="Genomic_DNA"/>
</dbReference>
<accession>A0A6A5VR28</accession>
<sequence length="108" mass="12406">MPPQRTSGRPNDSRNLTEAQKGAIVALRKLSNTEYAYIAGAMVPLELNLRINPPRPLRVKITYEHRDHDHTYAIIQGRQESSRRQVVAKEEKNYEETLKRQKGRSPLG</sequence>
<evidence type="ECO:0000256" key="1">
    <source>
        <dbReference type="SAM" id="MobiDB-lite"/>
    </source>
</evidence>
<reference evidence="2" key="1">
    <citation type="journal article" date="2020" name="Stud. Mycol.">
        <title>101 Dothideomycetes genomes: a test case for predicting lifestyles and emergence of pathogens.</title>
        <authorList>
            <person name="Haridas S."/>
            <person name="Albert R."/>
            <person name="Binder M."/>
            <person name="Bloem J."/>
            <person name="Labutti K."/>
            <person name="Salamov A."/>
            <person name="Andreopoulos B."/>
            <person name="Baker S."/>
            <person name="Barry K."/>
            <person name="Bills G."/>
            <person name="Bluhm B."/>
            <person name="Cannon C."/>
            <person name="Castanera R."/>
            <person name="Culley D."/>
            <person name="Daum C."/>
            <person name="Ezra D."/>
            <person name="Gonzalez J."/>
            <person name="Henrissat B."/>
            <person name="Kuo A."/>
            <person name="Liang C."/>
            <person name="Lipzen A."/>
            <person name="Lutzoni F."/>
            <person name="Magnuson J."/>
            <person name="Mondo S."/>
            <person name="Nolan M."/>
            <person name="Ohm R."/>
            <person name="Pangilinan J."/>
            <person name="Park H.-J."/>
            <person name="Ramirez L."/>
            <person name="Alfaro M."/>
            <person name="Sun H."/>
            <person name="Tritt A."/>
            <person name="Yoshinaga Y."/>
            <person name="Zwiers L.-H."/>
            <person name="Turgeon B."/>
            <person name="Goodwin S."/>
            <person name="Spatafora J."/>
            <person name="Crous P."/>
            <person name="Grigoriev I."/>
        </authorList>
    </citation>
    <scope>NUCLEOTIDE SEQUENCE</scope>
    <source>
        <strain evidence="2">CBS 107.79</strain>
    </source>
</reference>
<keyword evidence="3" id="KW-1185">Reference proteome</keyword>
<organism evidence="2 3">
    <name type="scientific">Bimuria novae-zelandiae CBS 107.79</name>
    <dbReference type="NCBI Taxonomy" id="1447943"/>
    <lineage>
        <taxon>Eukaryota</taxon>
        <taxon>Fungi</taxon>
        <taxon>Dikarya</taxon>
        <taxon>Ascomycota</taxon>
        <taxon>Pezizomycotina</taxon>
        <taxon>Dothideomycetes</taxon>
        <taxon>Pleosporomycetidae</taxon>
        <taxon>Pleosporales</taxon>
        <taxon>Massarineae</taxon>
        <taxon>Didymosphaeriaceae</taxon>
        <taxon>Bimuria</taxon>
    </lineage>
</organism>
<name>A0A6A5VR28_9PLEO</name>
<dbReference type="AlphaFoldDB" id="A0A6A5VR28"/>
<evidence type="ECO:0000313" key="2">
    <source>
        <dbReference type="EMBL" id="KAF1979425.1"/>
    </source>
</evidence>
<gene>
    <name evidence="2" type="ORF">BU23DRAFT_563608</name>
</gene>
<protein>
    <submittedName>
        <fullName evidence="2">Uncharacterized protein</fullName>
    </submittedName>
</protein>
<feature type="compositionally biased region" description="Basic and acidic residues" evidence="1">
    <location>
        <begin position="80"/>
        <end position="99"/>
    </location>
</feature>
<proteinExistence type="predicted"/>
<dbReference type="OrthoDB" id="3810816at2759"/>
<evidence type="ECO:0000313" key="3">
    <source>
        <dbReference type="Proteomes" id="UP000800036"/>
    </source>
</evidence>